<proteinExistence type="predicted"/>
<name>A0A8K0QYQ8_9PLEO</name>
<keyword evidence="1" id="KW-1133">Transmembrane helix</keyword>
<keyword evidence="3" id="KW-1185">Reference proteome</keyword>
<feature type="transmembrane region" description="Helical" evidence="1">
    <location>
        <begin position="12"/>
        <end position="34"/>
    </location>
</feature>
<evidence type="ECO:0000256" key="1">
    <source>
        <dbReference type="SAM" id="Phobius"/>
    </source>
</evidence>
<evidence type="ECO:0000313" key="2">
    <source>
        <dbReference type="EMBL" id="KAH7077301.1"/>
    </source>
</evidence>
<keyword evidence="1" id="KW-0472">Membrane</keyword>
<sequence length="129" mass="14400">MDTWKESIWIWTFVSVGIVLRSLSTWLVVLVNFVRSEDVHLHACQHTILRDTVTLSSIMTLLLSVRTQNRLPIDGELTSAWSSQGASSSLHDAHCAGTYTHDLYVVEAISHSPAILPIVVLSHLFCEIC</sequence>
<dbReference type="EMBL" id="JAGMVJ010000018">
    <property type="protein sequence ID" value="KAH7077301.1"/>
    <property type="molecule type" value="Genomic_DNA"/>
</dbReference>
<protein>
    <submittedName>
        <fullName evidence="2">Uncharacterized protein</fullName>
    </submittedName>
</protein>
<dbReference type="AlphaFoldDB" id="A0A8K0QYQ8"/>
<comment type="caution">
    <text evidence="2">The sequence shown here is derived from an EMBL/GenBank/DDBJ whole genome shotgun (WGS) entry which is preliminary data.</text>
</comment>
<organism evidence="2 3">
    <name type="scientific">Paraphoma chrysanthemicola</name>
    <dbReference type="NCBI Taxonomy" id="798071"/>
    <lineage>
        <taxon>Eukaryota</taxon>
        <taxon>Fungi</taxon>
        <taxon>Dikarya</taxon>
        <taxon>Ascomycota</taxon>
        <taxon>Pezizomycotina</taxon>
        <taxon>Dothideomycetes</taxon>
        <taxon>Pleosporomycetidae</taxon>
        <taxon>Pleosporales</taxon>
        <taxon>Pleosporineae</taxon>
        <taxon>Phaeosphaeriaceae</taxon>
        <taxon>Paraphoma</taxon>
    </lineage>
</organism>
<reference evidence="2" key="1">
    <citation type="journal article" date="2021" name="Nat. Commun.">
        <title>Genetic determinants of endophytism in the Arabidopsis root mycobiome.</title>
        <authorList>
            <person name="Mesny F."/>
            <person name="Miyauchi S."/>
            <person name="Thiergart T."/>
            <person name="Pickel B."/>
            <person name="Atanasova L."/>
            <person name="Karlsson M."/>
            <person name="Huettel B."/>
            <person name="Barry K.W."/>
            <person name="Haridas S."/>
            <person name="Chen C."/>
            <person name="Bauer D."/>
            <person name="Andreopoulos W."/>
            <person name="Pangilinan J."/>
            <person name="LaButti K."/>
            <person name="Riley R."/>
            <person name="Lipzen A."/>
            <person name="Clum A."/>
            <person name="Drula E."/>
            <person name="Henrissat B."/>
            <person name="Kohler A."/>
            <person name="Grigoriev I.V."/>
            <person name="Martin F.M."/>
            <person name="Hacquard S."/>
        </authorList>
    </citation>
    <scope>NUCLEOTIDE SEQUENCE</scope>
    <source>
        <strain evidence="2">MPI-SDFR-AT-0120</strain>
    </source>
</reference>
<keyword evidence="1" id="KW-0812">Transmembrane</keyword>
<evidence type="ECO:0000313" key="3">
    <source>
        <dbReference type="Proteomes" id="UP000813461"/>
    </source>
</evidence>
<accession>A0A8K0QYQ8</accession>
<gene>
    <name evidence="2" type="ORF">FB567DRAFT_147512</name>
</gene>
<dbReference type="Proteomes" id="UP000813461">
    <property type="component" value="Unassembled WGS sequence"/>
</dbReference>